<sequence>MASVFEIGKFGAQVISVPAEKKRDKASSPPLPPKPVLIVSPTVAGVYPVAVFLHGFMLQNQYYTQILKHIASHGFIVVAPQLYTFISTQSTEDVEYAVSVANWLPDGLQPQLPDGVEHDLTKLTLAGHSRGGHAAFAVALGLAKTPLKVKFSTLIGVDPVAGKSKSSQTPPKILTYEPSSFNLDIPVLVLGTGLGDEKPNMLMCKCAPKGVNHEEFYYECKPPCYHVVLKDYGHLDMLDDDAPKIARYVCKNGKNSKDDMRRSTAGLIVAFLEAYVEDEKDDLEAILEDPQLAPAVLDPVRRHIERERERGGEGSAMASVFEIGKFSVEVIVVTAKEKGDEAASSLPPKPVLILSPTNAGVYPVAVFLHGFLLQNRYYTQLLKHVASHGFIVVAPQLYTCILANSTEDVESAAAVANWLPDGLRPLLPRGVEPDLTKLALAGHSRGGHAAFAVALGLAKTPLEVKFSTLIGVDPVAGTSKSSQTPPKILTYEPSSFDLDIPVLVLGTGLGDEKKNILFPACAPKGVNHEEFYYECKPPCYHIVMKEYGHLDMLDDNAPKIIAKCPCKNGKNCRDIMRRTTGGLAVAFLKAYFEGEDGYLQAILEDPQQAPTVLDPVSRREAKNEMDSL</sequence>
<proteinExistence type="predicted"/>
<dbReference type="SUPFAM" id="SSF53474">
    <property type="entry name" value="alpha/beta-Hydrolases"/>
    <property type="match status" value="2"/>
</dbReference>
<dbReference type="PANTHER" id="PTHR33428">
    <property type="entry name" value="CHLOROPHYLLASE-2, CHLOROPLASTIC"/>
    <property type="match status" value="1"/>
</dbReference>
<evidence type="ECO:0000313" key="1">
    <source>
        <dbReference type="EMBL" id="OAY85968.1"/>
    </source>
</evidence>
<evidence type="ECO:0000313" key="2">
    <source>
        <dbReference type="Proteomes" id="UP000092600"/>
    </source>
</evidence>
<dbReference type="Proteomes" id="UP000092600">
    <property type="component" value="Unassembled WGS sequence"/>
</dbReference>
<name>A0A199W9Q2_ANACO</name>
<dbReference type="STRING" id="4615.A0A199W9Q2"/>
<dbReference type="GO" id="GO:0047746">
    <property type="term" value="F:chlorophyllase activity"/>
    <property type="evidence" value="ECO:0007669"/>
    <property type="project" value="TreeGrafter"/>
</dbReference>
<dbReference type="EMBL" id="LSRQ01000022">
    <property type="protein sequence ID" value="OAY85968.1"/>
    <property type="molecule type" value="Genomic_DNA"/>
</dbReference>
<dbReference type="UniPathway" id="UPA00674"/>
<reference evidence="1 2" key="1">
    <citation type="journal article" date="2016" name="DNA Res.">
        <title>The draft genome of MD-2 pineapple using hybrid error correction of long reads.</title>
        <authorList>
            <person name="Redwan R.M."/>
            <person name="Saidin A."/>
            <person name="Kumar S.V."/>
        </authorList>
    </citation>
    <scope>NUCLEOTIDE SEQUENCE [LARGE SCALE GENOMIC DNA]</scope>
    <source>
        <strain evidence="2">cv. MD2</strain>
        <tissue evidence="1">Leaf</tissue>
    </source>
</reference>
<accession>A0A199W9Q2</accession>
<dbReference type="GO" id="GO:0015996">
    <property type="term" value="P:chlorophyll catabolic process"/>
    <property type="evidence" value="ECO:0007669"/>
    <property type="project" value="UniProtKB-UniPathway"/>
</dbReference>
<comment type="caution">
    <text evidence="1">The sequence shown here is derived from an EMBL/GenBank/DDBJ whole genome shotgun (WGS) entry which is preliminary data.</text>
</comment>
<gene>
    <name evidence="1" type="ORF">ACMD2_05070</name>
</gene>
<protein>
    <submittedName>
        <fullName evidence="1">Chlorophyllase-2, chloroplastic</fullName>
    </submittedName>
</protein>
<dbReference type="InterPro" id="IPR017395">
    <property type="entry name" value="Chlorophyllase-like"/>
</dbReference>
<dbReference type="Pfam" id="PF07224">
    <property type="entry name" value="Chlorophyllase"/>
    <property type="match status" value="2"/>
</dbReference>
<dbReference type="PANTHER" id="PTHR33428:SF10">
    <property type="entry name" value="CHLOROPHYLLASE-1"/>
    <property type="match status" value="1"/>
</dbReference>
<organism evidence="1 2">
    <name type="scientific">Ananas comosus</name>
    <name type="common">Pineapple</name>
    <name type="synonym">Ananas ananas</name>
    <dbReference type="NCBI Taxonomy" id="4615"/>
    <lineage>
        <taxon>Eukaryota</taxon>
        <taxon>Viridiplantae</taxon>
        <taxon>Streptophyta</taxon>
        <taxon>Embryophyta</taxon>
        <taxon>Tracheophyta</taxon>
        <taxon>Spermatophyta</taxon>
        <taxon>Magnoliopsida</taxon>
        <taxon>Liliopsida</taxon>
        <taxon>Poales</taxon>
        <taxon>Bromeliaceae</taxon>
        <taxon>Bromelioideae</taxon>
        <taxon>Ananas</taxon>
    </lineage>
</organism>
<dbReference type="Gene3D" id="3.40.50.1820">
    <property type="entry name" value="alpha/beta hydrolase"/>
    <property type="match status" value="2"/>
</dbReference>
<dbReference type="InterPro" id="IPR029058">
    <property type="entry name" value="AB_hydrolase_fold"/>
</dbReference>
<dbReference type="AlphaFoldDB" id="A0A199W9Q2"/>
<feature type="non-terminal residue" evidence="1">
    <location>
        <position position="628"/>
    </location>
</feature>